<evidence type="ECO:0000313" key="2">
    <source>
        <dbReference type="Proteomes" id="UP000035681"/>
    </source>
</evidence>
<proteinExistence type="predicted"/>
<dbReference type="WBParaSite" id="SSTP_0001101700.1">
    <property type="protein sequence ID" value="SSTP_0001101700.1"/>
    <property type="gene ID" value="SSTP_0001101700"/>
</dbReference>
<dbReference type="Proteomes" id="UP000035681">
    <property type="component" value="Unplaced"/>
</dbReference>
<evidence type="ECO:0000313" key="3">
    <source>
        <dbReference type="WBParaSite" id="SSTP_0001101700.1"/>
    </source>
</evidence>
<reference evidence="3" key="1">
    <citation type="submission" date="2015-08" db="UniProtKB">
        <authorList>
            <consortium name="WormBaseParasite"/>
        </authorList>
    </citation>
    <scope>IDENTIFICATION</scope>
</reference>
<keyword evidence="1" id="KW-0812">Transmembrane</keyword>
<dbReference type="AlphaFoldDB" id="A0A0K0ENI0"/>
<evidence type="ECO:0000256" key="1">
    <source>
        <dbReference type="SAM" id="Phobius"/>
    </source>
</evidence>
<keyword evidence="1" id="KW-0472">Membrane</keyword>
<sequence length="362" mass="41413">MSKDILTTVLPSNKDNTSFFNISPSPITQSKSLHNFSIPIINYENKSLDNITLLNDVQNILTKNIIEQVNKNELVKDNSDIFETTTYFNNLTNNELLNNISSSIVPQEMGEILSNITNNKSSEILSSNPPMTTLKIDIIQNVTDIITTTIDEVKDDIKNMVNSSSTIITSVINTTVKTTKFNHHNNIFEKYPFLVYVILIAIVIIFFLFLGFVISFLITNRRRIIRQERNDKTLNEYGNPNKKKSIIKYLFKCCVKKKEDYGNLERQISASNLAPYCRPPLPPIKRRLDDDEDGFEGSYVPDGRQRLRPIQMLDPAVYGTLENDNSIRSTMNQSYKSTTLTTNTSTIDTNQGRKNLYKEREI</sequence>
<evidence type="ECO:0000313" key="4">
    <source>
        <dbReference type="WBParaSite" id="TCONS_00001806.p1"/>
    </source>
</evidence>
<feature type="transmembrane region" description="Helical" evidence="1">
    <location>
        <begin position="193"/>
        <end position="219"/>
    </location>
</feature>
<name>A0A0K0ENI0_STRER</name>
<dbReference type="WBParaSite" id="TCONS_00001806.p1">
    <property type="protein sequence ID" value="TCONS_00001806.p1"/>
    <property type="gene ID" value="XLOC_001703"/>
</dbReference>
<protein>
    <submittedName>
        <fullName evidence="3 4">Uncharacterized protein</fullName>
    </submittedName>
</protein>
<accession>A0A0K0ENI0</accession>
<keyword evidence="1" id="KW-1133">Transmembrane helix</keyword>
<organism evidence="3">
    <name type="scientific">Strongyloides stercoralis</name>
    <name type="common">Threadworm</name>
    <dbReference type="NCBI Taxonomy" id="6248"/>
    <lineage>
        <taxon>Eukaryota</taxon>
        <taxon>Metazoa</taxon>
        <taxon>Ecdysozoa</taxon>
        <taxon>Nematoda</taxon>
        <taxon>Chromadorea</taxon>
        <taxon>Rhabditida</taxon>
        <taxon>Tylenchina</taxon>
        <taxon>Panagrolaimomorpha</taxon>
        <taxon>Strongyloidoidea</taxon>
        <taxon>Strongyloididae</taxon>
        <taxon>Strongyloides</taxon>
    </lineage>
</organism>
<keyword evidence="2" id="KW-1185">Reference proteome</keyword>